<dbReference type="AlphaFoldDB" id="A0A1E8FAY0"/>
<comment type="caution">
    <text evidence="1">The sequence shown here is derived from an EMBL/GenBank/DDBJ whole genome shotgun (WGS) entry which is preliminary data.</text>
</comment>
<dbReference type="Gene3D" id="2.60.120.620">
    <property type="entry name" value="q2cbj1_9rhob like domain"/>
    <property type="match status" value="1"/>
</dbReference>
<dbReference type="EMBL" id="MJIC01000015">
    <property type="protein sequence ID" value="OFI32936.1"/>
    <property type="molecule type" value="Genomic_DNA"/>
</dbReference>
<dbReference type="InterPro" id="IPR008775">
    <property type="entry name" value="Phytyl_CoA_dOase-like"/>
</dbReference>
<dbReference type="PANTHER" id="PTHR20883:SF49">
    <property type="entry name" value="PHYTANOYL-COA DIOXYGENASE"/>
    <property type="match status" value="1"/>
</dbReference>
<accession>A0A1E8FAY0</accession>
<dbReference type="SUPFAM" id="SSF51197">
    <property type="entry name" value="Clavaminate synthase-like"/>
    <property type="match status" value="1"/>
</dbReference>
<keyword evidence="2" id="KW-1185">Reference proteome</keyword>
<organism evidence="1 2">
    <name type="scientific">Alteromonas lipolytica</name>
    <dbReference type="NCBI Taxonomy" id="1856405"/>
    <lineage>
        <taxon>Bacteria</taxon>
        <taxon>Pseudomonadati</taxon>
        <taxon>Pseudomonadota</taxon>
        <taxon>Gammaproteobacteria</taxon>
        <taxon>Alteromonadales</taxon>
        <taxon>Alteromonadaceae</taxon>
        <taxon>Alteromonas/Salinimonas group</taxon>
        <taxon>Alteromonas</taxon>
    </lineage>
</organism>
<proteinExistence type="predicted"/>
<dbReference type="Pfam" id="PF05721">
    <property type="entry name" value="PhyH"/>
    <property type="match status" value="1"/>
</dbReference>
<protein>
    <recommendedName>
        <fullName evidence="3">Phytanoyl-CoA dioxygenase</fullName>
    </recommendedName>
</protein>
<reference evidence="1 2" key="1">
    <citation type="submission" date="2016-09" db="EMBL/GenBank/DDBJ databases">
        <title>Alteromonas lipolytica, a new species isolated from sea water.</title>
        <authorList>
            <person name="Wu Y.-H."/>
            <person name="Cheng H."/>
            <person name="Xu X.-W."/>
        </authorList>
    </citation>
    <scope>NUCLEOTIDE SEQUENCE [LARGE SCALE GENOMIC DNA]</scope>
    <source>
        <strain evidence="1 2">JW12</strain>
    </source>
</reference>
<dbReference type="RefSeq" id="WP_070177313.1">
    <property type="nucleotide sequence ID" value="NZ_BMJR01000002.1"/>
</dbReference>
<gene>
    <name evidence="1" type="ORF">BFC17_01270</name>
</gene>
<evidence type="ECO:0000313" key="1">
    <source>
        <dbReference type="EMBL" id="OFI32936.1"/>
    </source>
</evidence>
<dbReference type="GO" id="GO:0016706">
    <property type="term" value="F:2-oxoglutarate-dependent dioxygenase activity"/>
    <property type="evidence" value="ECO:0007669"/>
    <property type="project" value="UniProtKB-ARBA"/>
</dbReference>
<sequence length="291" mass="32716">MTDITTEILAKAAQEYAEYGATVLRQVIPLAEVDRLGSAVDAMMNKGEKGNDDRSSGGRFFRDIYTTLYSPEFNHFVTSSGLAAIAGSVMRSQQVHFFYDQLLVKEPSTPAATPWHQDLPYWPASGENIISTWVPMDPATPESGVVTYVKGSHRWNKFFPTQPFTAGPDDDLAKSWQPGSSFDRPDGPGKMTLKDVRDHPEHYEFLSWSVEPGDVILHHPLIVHGAPGNQSTNQRRRALALRWFGDDARWDVSRPNFMKAMCKRDNLPYPELDQGQKITSCPPFFPLVWEA</sequence>
<evidence type="ECO:0008006" key="3">
    <source>
        <dbReference type="Google" id="ProtNLM"/>
    </source>
</evidence>
<dbReference type="STRING" id="1856405.BFC17_01270"/>
<evidence type="ECO:0000313" key="2">
    <source>
        <dbReference type="Proteomes" id="UP000176037"/>
    </source>
</evidence>
<dbReference type="Proteomes" id="UP000176037">
    <property type="component" value="Unassembled WGS sequence"/>
</dbReference>
<dbReference type="GO" id="GO:0005506">
    <property type="term" value="F:iron ion binding"/>
    <property type="evidence" value="ECO:0007669"/>
    <property type="project" value="UniProtKB-ARBA"/>
</dbReference>
<dbReference type="PANTHER" id="PTHR20883">
    <property type="entry name" value="PHYTANOYL-COA DIOXYGENASE DOMAIN CONTAINING 1"/>
    <property type="match status" value="1"/>
</dbReference>
<name>A0A1E8FAY0_9ALTE</name>